<evidence type="ECO:0000256" key="1">
    <source>
        <dbReference type="ARBA" id="ARBA00001164"/>
    </source>
</evidence>
<evidence type="ECO:0000313" key="11">
    <source>
        <dbReference type="EMBL" id="MYC96045.1"/>
    </source>
</evidence>
<evidence type="ECO:0000256" key="9">
    <source>
        <dbReference type="HAMAP-Rule" id="MF_00135"/>
    </source>
</evidence>
<dbReference type="GO" id="GO:0004640">
    <property type="term" value="F:phosphoribosylanthranilate isomerase activity"/>
    <property type="evidence" value="ECO:0007669"/>
    <property type="project" value="UniProtKB-UniRule"/>
</dbReference>
<proteinExistence type="inferred from homology"/>
<accession>A0A6B1D9R2</accession>
<dbReference type="PANTHER" id="PTHR42894:SF1">
    <property type="entry name" value="N-(5'-PHOSPHORIBOSYL)ANTHRANILATE ISOMERASE"/>
    <property type="match status" value="1"/>
</dbReference>
<dbReference type="SUPFAM" id="SSF51366">
    <property type="entry name" value="Ribulose-phoshate binding barrel"/>
    <property type="match status" value="1"/>
</dbReference>
<dbReference type="Gene3D" id="3.20.20.70">
    <property type="entry name" value="Aldolase class I"/>
    <property type="match status" value="1"/>
</dbReference>
<name>A0A6B1D9R2_9CHLR</name>
<dbReference type="InterPro" id="IPR013785">
    <property type="entry name" value="Aldolase_TIM"/>
</dbReference>
<dbReference type="GO" id="GO:0000162">
    <property type="term" value="P:L-tryptophan biosynthetic process"/>
    <property type="evidence" value="ECO:0007669"/>
    <property type="project" value="UniProtKB-UniRule"/>
</dbReference>
<evidence type="ECO:0000256" key="2">
    <source>
        <dbReference type="ARBA" id="ARBA00004664"/>
    </source>
</evidence>
<dbReference type="PANTHER" id="PTHR42894">
    <property type="entry name" value="N-(5'-PHOSPHORIBOSYL)ANTHRANILATE ISOMERASE"/>
    <property type="match status" value="1"/>
</dbReference>
<keyword evidence="5 9" id="KW-0028">Amino-acid biosynthesis</keyword>
<dbReference type="HAMAP" id="MF_00135">
    <property type="entry name" value="PRAI"/>
    <property type="match status" value="1"/>
</dbReference>
<dbReference type="AlphaFoldDB" id="A0A6B1D9R2"/>
<comment type="caution">
    <text evidence="11">The sequence shown here is derived from an EMBL/GenBank/DDBJ whole genome shotgun (WGS) entry which is preliminary data.</text>
</comment>
<evidence type="ECO:0000256" key="6">
    <source>
        <dbReference type="ARBA" id="ARBA00022822"/>
    </source>
</evidence>
<dbReference type="UniPathway" id="UPA00035">
    <property type="reaction ID" value="UER00042"/>
</dbReference>
<dbReference type="InterPro" id="IPR001240">
    <property type="entry name" value="PRAI_dom"/>
</dbReference>
<keyword evidence="6 9" id="KW-0822">Tryptophan biosynthesis</keyword>
<protein>
    <recommendedName>
        <fullName evidence="4 9">N-(5'-phosphoribosyl)anthranilate isomerase</fullName>
        <shortName evidence="9">PRAI</shortName>
        <ecNumber evidence="3 9">5.3.1.24</ecNumber>
    </recommendedName>
</protein>
<comment type="pathway">
    <text evidence="2 9">Amino-acid biosynthesis; L-tryptophan biosynthesis; L-tryptophan from chorismate: step 3/5.</text>
</comment>
<gene>
    <name evidence="9" type="primary">trpF</name>
    <name evidence="11" type="ORF">F4X14_13875</name>
</gene>
<evidence type="ECO:0000256" key="4">
    <source>
        <dbReference type="ARBA" id="ARBA00022272"/>
    </source>
</evidence>
<evidence type="ECO:0000256" key="7">
    <source>
        <dbReference type="ARBA" id="ARBA00023141"/>
    </source>
</evidence>
<keyword evidence="8 9" id="KW-0413">Isomerase</keyword>
<organism evidence="11">
    <name type="scientific">Caldilineaceae bacterium SB0661_bin_32</name>
    <dbReference type="NCBI Taxonomy" id="2605255"/>
    <lineage>
        <taxon>Bacteria</taxon>
        <taxon>Bacillati</taxon>
        <taxon>Chloroflexota</taxon>
        <taxon>Caldilineae</taxon>
        <taxon>Caldilineales</taxon>
        <taxon>Caldilineaceae</taxon>
    </lineage>
</organism>
<evidence type="ECO:0000259" key="10">
    <source>
        <dbReference type="Pfam" id="PF00697"/>
    </source>
</evidence>
<evidence type="ECO:0000256" key="5">
    <source>
        <dbReference type="ARBA" id="ARBA00022605"/>
    </source>
</evidence>
<dbReference type="CDD" id="cd00405">
    <property type="entry name" value="PRAI"/>
    <property type="match status" value="1"/>
</dbReference>
<reference evidence="11" key="1">
    <citation type="submission" date="2019-09" db="EMBL/GenBank/DDBJ databases">
        <title>Characterisation of the sponge microbiome using genome-centric metagenomics.</title>
        <authorList>
            <person name="Engelberts J.P."/>
            <person name="Robbins S.J."/>
            <person name="De Goeij J.M."/>
            <person name="Aranda M."/>
            <person name="Bell S.C."/>
            <person name="Webster N.S."/>
        </authorList>
    </citation>
    <scope>NUCLEOTIDE SEQUENCE</scope>
    <source>
        <strain evidence="11">SB0661_bin_32</strain>
    </source>
</reference>
<comment type="catalytic activity">
    <reaction evidence="1 9">
        <text>N-(5-phospho-beta-D-ribosyl)anthranilate = 1-(2-carboxyphenylamino)-1-deoxy-D-ribulose 5-phosphate</text>
        <dbReference type="Rhea" id="RHEA:21540"/>
        <dbReference type="ChEBI" id="CHEBI:18277"/>
        <dbReference type="ChEBI" id="CHEBI:58613"/>
        <dbReference type="EC" id="5.3.1.24"/>
    </reaction>
</comment>
<dbReference type="InterPro" id="IPR044643">
    <property type="entry name" value="TrpF_fam"/>
</dbReference>
<evidence type="ECO:0000256" key="8">
    <source>
        <dbReference type="ARBA" id="ARBA00023235"/>
    </source>
</evidence>
<keyword evidence="7 9" id="KW-0057">Aromatic amino acid biosynthesis</keyword>
<dbReference type="InterPro" id="IPR011060">
    <property type="entry name" value="RibuloseP-bd_barrel"/>
</dbReference>
<dbReference type="EC" id="5.3.1.24" evidence="3 9"/>
<dbReference type="Pfam" id="PF00697">
    <property type="entry name" value="PRAI"/>
    <property type="match status" value="1"/>
</dbReference>
<comment type="similarity">
    <text evidence="9">Belongs to the TrpF family.</text>
</comment>
<feature type="domain" description="N-(5'phosphoribosyl) anthranilate isomerase (PRAI)" evidence="10">
    <location>
        <begin position="69"/>
        <end position="224"/>
    </location>
</feature>
<evidence type="ECO:0000256" key="3">
    <source>
        <dbReference type="ARBA" id="ARBA00012572"/>
    </source>
</evidence>
<dbReference type="EMBL" id="VXMH01000071">
    <property type="protein sequence ID" value="MYC96045.1"/>
    <property type="molecule type" value="Genomic_DNA"/>
</dbReference>
<sequence>MTRVKICGITSFEDGLCAAKAGADFLGFIFFRKSPRYVAPEAAGEITSRLAEHISTSMPRPATGTECGQEAPRFIGVFVNEPLAGVEETMRVANLDFAQLHGDEPPAMLEALQGFGFKALRPTSAAEAEIEAEWYAELGPNNGPQLLIDAYDPNEYGGTGKKADWNAAAGIARTCPRLVLAGGLSPENVGAAVEAVRPWAVDVSSGVEIEPGRKDPDKVRAFVSSAKGFSWQATASNAA</sequence>